<dbReference type="Proteomes" id="UP000719412">
    <property type="component" value="Unassembled WGS sequence"/>
</dbReference>
<keyword evidence="14" id="KW-0249">Electron transport</keyword>
<evidence type="ECO:0000256" key="15">
    <source>
        <dbReference type="ARBA" id="ARBA00023136"/>
    </source>
</evidence>
<dbReference type="InterPro" id="IPR014729">
    <property type="entry name" value="Rossmann-like_a/b/a_fold"/>
</dbReference>
<keyword evidence="7" id="KW-0597">Phosphoprotein</keyword>
<evidence type="ECO:0000313" key="21">
    <source>
        <dbReference type="Proteomes" id="UP000719412"/>
    </source>
</evidence>
<dbReference type="InterPro" id="IPR001478">
    <property type="entry name" value="PDZ"/>
</dbReference>
<feature type="region of interest" description="Disordered" evidence="16">
    <location>
        <begin position="210"/>
        <end position="334"/>
    </location>
</feature>
<feature type="domain" description="PDZ" evidence="19">
    <location>
        <begin position="1671"/>
        <end position="1756"/>
    </location>
</feature>
<protein>
    <submittedName>
        <fullName evidence="20">Uncharacterized protein</fullName>
    </submittedName>
</protein>
<reference evidence="20" key="1">
    <citation type="journal article" date="2020" name="J Insects Food Feed">
        <title>The yellow mealworm (Tenebrio molitor) genome: a resource for the emerging insects as food and feed industry.</title>
        <authorList>
            <person name="Eriksson T."/>
            <person name="Andere A."/>
            <person name="Kelstrup H."/>
            <person name="Emery V."/>
            <person name="Picard C."/>
        </authorList>
    </citation>
    <scope>NUCLEOTIDE SEQUENCE</scope>
    <source>
        <strain evidence="20">Stoneville</strain>
        <tissue evidence="20">Whole head</tissue>
    </source>
</reference>
<feature type="compositionally biased region" description="Basic residues" evidence="16">
    <location>
        <begin position="317"/>
        <end position="326"/>
    </location>
</feature>
<dbReference type="CDD" id="cd14515">
    <property type="entry name" value="DUSP3-like"/>
    <property type="match status" value="1"/>
</dbReference>
<dbReference type="InterPro" id="IPR000340">
    <property type="entry name" value="Dual-sp_phosphatase_cat-dom"/>
</dbReference>
<sequence>MKSETTSIKKFAEKYQTLAPYKFVVSPSKKLRTSSEALPPKYIHPSTPTAVSPKLLVLVAASPRQSLPMECGDGKVSDTEELLGRLGSEVDANERLRTACTTPPLQTQDETVPPPTPTEDSSTPNKQIPQHHLNFEEFSCDVSVEDGDNKSGQERQEFSFTLYDFDGYGKITKDDIAGLVTTIYEALGSSVKVPHYGSKTIKVKLTVSPDQRKHVSATIINQKDNHEEKPQESSIRYKRDLNVTIRQGINEKRRHCRRQSKQKTSTKKHQCCNRHEEEQEQDNPFVSDDSSDACSRISGNLSSDEDEGECSESERTKPKKHQKKYQRSNSPRFTIPNLFIKDTNICNDNNCSKKTPKKRSGSLQRQELLEIIQANMDKNNLGFQTPRKHSNHVGTQTKQVAESQHKHHVKTPKVTPSPLQYLANIVDPTHFYVDLASLQNTTQLPQTHCQYDKLIDAVMCVSNKKISLNKQKCRRHRVKNDLADVPFRYQFLQYPMTNDENKMNKSNKRTPKKSVNSEVKNANTNKNPQVATGHTSSPHYLRHRNRQEDQARAMAQVVRWLEQEFSSNLNMKDKTKSNHFTQSTYKEKNTGSAPSTPNSGVERHEHHHVHEHIHHHYHHYQETPLGSLSPESEEENLSQYLDDLSTSPRFVNIDYSGTQLGPHNVHLITTGVHLGNAYAAKDKQFLVQNGFTHVLNAAEGTHPWCQVNTNQDYYIDTKITYFGIPAYDSFTWDMSVHFDEAALFIDDVVRNGGKVLVHCRAGVSRSATLVVAYLMIWKGMTSREALAYTLERRNIRPNWGFLKQLAKLDSRLKKERASSICKGDDSANLKSLSTPCPSNSDMQSSMQHALEFVYIPTPAHFPVFRNWIARFYNGPMGRIETVESDDSREIRLEGHNVPSLCPTDPGTTLAPSSPDMDDGSSKRQATRVFKKSSPNGKITVYLGKRDFVDHIDHVDPIDGVVLIDPDYVKDRKVFGHVLAAFRYGREDLDVLGLTFRKDLYLAAEQIYPPESKNKREPTRLQERLIKKLGPNAYPFYFELPPHCPASVTLQPAPGDTGKPCGVDYELKAFVGESQDDKPHKRNSVRLAIRKIMYAPSKQGEQPSVEVSKEFMMSPNKLHLEASLDKELYHHGENIAVNVHIANNSNRTVKKIKVSVRQFADICLFSTAQYKCIVAETESDAGCPIPQGCTLNKVFSVRPLLANNKDKRGLALDGQLKHEDTNLASSTIEGCPIGPGFTLSKVFTLTPLLANNKDKWGLALDGQLKHEDTNLASSTLVADPSQRENLGIIVQYKVKVKLCLGALGGDLAAELPFILMHPKPEEETPPAAPGSRRSSKDVGADVPVDANLIQLDADENNLQDHDDDIIFEDFARLRLKGDFDITASGELVLNVPPSGELYDPDYADDYQTARDFDEQRVPSAPISPGSPHVHPFNTSDNKMILLNSKTLNGNICNQETLRLLQNNQGFSASDDDVIHRSPSIGSDASKTGSDSLLSSEWSQVESIDLINDGTGLGFGIVGMRNMGVVVKTILPGGVADRDGRLQSGDHILQIGDVNLHEMGSEQVATVLRQSGTHVRLVVARPVDISSPEYKYLGSSAPLVPTRLLNDSVELDRYLIQHKYPPIFHKGMDQITDLYQFDQSKSYSGLSRVPASPSLPLLNLDMAVKMPEMEKFVVELKKDVKGLGITIAGYVCEKEELSGIFVKSVSKGSAADVSGRIKVNDRIVEVDGQSLQGYTNLQAVEVLRNCGNVVKLCLERYLHGPKYEQLQQAIAASEIKPPTPSSPTEVPRYPKGEDGNFMRNDDNTEEPVEAKNELFCSFAKTAQDKPTPLTEEEIKKKWEKVMGPETEIVVAELTKFGEKGGLGISLEGTVDVEDGQEVRPHHYIRSILPEGPVGKNGTLKSGDELLEVNGHKLLGMNHHEVVSILKELPINVCMVCGRSPINLFDQRTSEDSTFSERAALNRSLHNLLPASDRLVKAKSDGSLASSIAAVNTDSSFSKMKSRSLEPLTGLAMWSSEPQIIELVKGERGLGFSILDYQDPIDPNDTVIVIRSLVPGGVAQLDGRLIPGDRLLFVNDTVLENASLDQAVQALKGAPKGIVRIGVAKPLPIPDTVAHSSLVDVDQNRFVTTNSKFSNHLKRLQSTLIIAEHDNKGLLPITQNALTAAKKLGGEISVLVAGTKCGPAAEALSKANGLSKILVAESDAFSGFTAESLTPLVISTQKQFNYTHIVAGASAFGKALLPRVAAKLDVSPISDVIGIKSPDTFIRSIYAGNAIQTLKANDPIKILSVRGTSFEPDVLEGGSVKSEPVSTDGCATDMTVFVSQELSKSDRPELTSAKSVISGGRGLKSGDNFKLLYDLADKLNAAVGASRAAVDAGFVANDLQVGQTGKIVAPDLYIAVGISGAIQHLAGMKDSKTIVAINKDPEAPIFQVADYGLVADLFKAVPELTSKLS</sequence>
<feature type="compositionally biased region" description="Polar residues" evidence="16">
    <location>
        <begin position="582"/>
        <end position="599"/>
    </location>
</feature>
<feature type="domain" description="Tyrosine-protein phosphatase" evidence="17">
    <location>
        <begin position="664"/>
        <end position="814"/>
    </location>
</feature>
<dbReference type="Gene3D" id="3.90.190.10">
    <property type="entry name" value="Protein tyrosine phosphatase superfamily"/>
    <property type="match status" value="1"/>
</dbReference>
<keyword evidence="8" id="KW-0716">Sensory transduction</keyword>
<dbReference type="InterPro" id="IPR011022">
    <property type="entry name" value="Arrestin_C-like"/>
</dbReference>
<dbReference type="GO" id="GO:0016020">
    <property type="term" value="C:membrane"/>
    <property type="evidence" value="ECO:0007669"/>
    <property type="project" value="UniProtKB-SubCell"/>
</dbReference>
<feature type="region of interest" description="Disordered" evidence="16">
    <location>
        <begin position="895"/>
        <end position="925"/>
    </location>
</feature>
<dbReference type="Pfam" id="PF00595">
    <property type="entry name" value="PDZ"/>
    <property type="match status" value="4"/>
</dbReference>
<dbReference type="FunFam" id="3.40.50.620:FF:000041">
    <property type="entry name" value="Electron transfer flavoprotein alpha subunit"/>
    <property type="match status" value="1"/>
</dbReference>
<evidence type="ECO:0000256" key="6">
    <source>
        <dbReference type="ARBA" id="ARBA00022448"/>
    </source>
</evidence>
<dbReference type="SMART" id="SM00228">
    <property type="entry name" value="PDZ"/>
    <property type="match status" value="4"/>
</dbReference>
<dbReference type="SMART" id="SM00195">
    <property type="entry name" value="DSPc"/>
    <property type="match status" value="1"/>
</dbReference>
<dbReference type="Gene3D" id="2.30.42.10">
    <property type="match status" value="4"/>
</dbReference>
<dbReference type="GO" id="GO:0005759">
    <property type="term" value="C:mitochondrial matrix"/>
    <property type="evidence" value="ECO:0007669"/>
    <property type="project" value="UniProtKB-SubCell"/>
</dbReference>
<dbReference type="FunFam" id="2.30.42.10:FF:000070">
    <property type="entry name" value="Multiple PDZ domain protein"/>
    <property type="match status" value="1"/>
</dbReference>
<evidence type="ECO:0000256" key="2">
    <source>
        <dbReference type="ARBA" id="ARBA00004305"/>
    </source>
</evidence>
<dbReference type="InterPro" id="IPR014730">
    <property type="entry name" value="ETF_a/b_N"/>
</dbReference>
<dbReference type="InterPro" id="IPR000387">
    <property type="entry name" value="Tyr_Pase_dom"/>
</dbReference>
<dbReference type="InterPro" id="IPR016130">
    <property type="entry name" value="Tyr_Pase_AS"/>
</dbReference>
<keyword evidence="13" id="KW-0904">Protein phosphatase</keyword>
<dbReference type="PROSITE" id="PS00383">
    <property type="entry name" value="TYR_PHOSPHATASE_1"/>
    <property type="match status" value="1"/>
</dbReference>
<dbReference type="InterPro" id="IPR029021">
    <property type="entry name" value="Prot-tyrosine_phosphatase-like"/>
</dbReference>
<dbReference type="SUPFAM" id="SSF47473">
    <property type="entry name" value="EF-hand"/>
    <property type="match status" value="1"/>
</dbReference>
<dbReference type="Gene3D" id="2.60.40.640">
    <property type="match status" value="2"/>
</dbReference>
<dbReference type="CDD" id="cd06791">
    <property type="entry name" value="PDZ3_MUPP1-like"/>
    <property type="match status" value="1"/>
</dbReference>
<dbReference type="GO" id="GO:0045251">
    <property type="term" value="C:electron transfer flavoprotein complex"/>
    <property type="evidence" value="ECO:0007669"/>
    <property type="project" value="UniProtKB-ARBA"/>
</dbReference>
<evidence type="ECO:0000256" key="8">
    <source>
        <dbReference type="ARBA" id="ARBA00022606"/>
    </source>
</evidence>
<dbReference type="InterPro" id="IPR014752">
    <property type="entry name" value="Arrestin-like_C"/>
</dbReference>
<feature type="region of interest" description="Disordered" evidence="16">
    <location>
        <begin position="582"/>
        <end position="638"/>
    </location>
</feature>
<dbReference type="GO" id="GO:0007165">
    <property type="term" value="P:signal transduction"/>
    <property type="evidence" value="ECO:0007669"/>
    <property type="project" value="InterPro"/>
</dbReference>
<dbReference type="PRINTS" id="PR00309">
    <property type="entry name" value="ARRESTIN"/>
</dbReference>
<keyword evidence="6" id="KW-0813">Transport</keyword>
<comment type="similarity">
    <text evidence="4">Belongs to the arrestin family.</text>
</comment>
<dbReference type="FunFam" id="2.60.40.840:FF:000003">
    <property type="entry name" value="Kurtz arrestin"/>
    <property type="match status" value="1"/>
</dbReference>
<keyword evidence="12" id="KW-0274">FAD</keyword>
<dbReference type="EMBL" id="JABDTM020011911">
    <property type="protein sequence ID" value="KAH0820433.1"/>
    <property type="molecule type" value="Genomic_DNA"/>
</dbReference>
<dbReference type="SUPFAM" id="SSF52799">
    <property type="entry name" value="(Phosphotyrosine protein) phosphatases II"/>
    <property type="match status" value="1"/>
</dbReference>
<dbReference type="InterPro" id="IPR017864">
    <property type="entry name" value="Arrestin_CS"/>
</dbReference>
<dbReference type="Gene3D" id="3.40.50.620">
    <property type="entry name" value="HUPs"/>
    <property type="match status" value="1"/>
</dbReference>
<evidence type="ECO:0000256" key="14">
    <source>
        <dbReference type="ARBA" id="ARBA00022982"/>
    </source>
</evidence>
<name>A0A8J6LIT0_TENMO</name>
<feature type="domain" description="PDZ" evidence="19">
    <location>
        <begin position="1848"/>
        <end position="1938"/>
    </location>
</feature>
<dbReference type="InterPro" id="IPR014756">
    <property type="entry name" value="Ig_E-set"/>
</dbReference>
<dbReference type="PROSITE" id="PS50054">
    <property type="entry name" value="TYR_PHOSPHATASE_DUAL"/>
    <property type="match status" value="1"/>
</dbReference>
<dbReference type="FunFam" id="3.40.50.1220:FF:000001">
    <property type="entry name" value="Electron transfer flavoprotein, alpha subunit"/>
    <property type="match status" value="1"/>
</dbReference>
<dbReference type="PROSITE" id="PS50056">
    <property type="entry name" value="TYR_PHOSPHATASE_2"/>
    <property type="match status" value="1"/>
</dbReference>
<dbReference type="Pfam" id="PF01012">
    <property type="entry name" value="ETF"/>
    <property type="match status" value="1"/>
</dbReference>
<dbReference type="Pfam" id="PF02752">
    <property type="entry name" value="Arrestin_C"/>
    <property type="match status" value="1"/>
</dbReference>
<dbReference type="InterPro" id="IPR011992">
    <property type="entry name" value="EF-hand-dom_pair"/>
</dbReference>
<dbReference type="InterPro" id="IPR018206">
    <property type="entry name" value="ETF_asu_C_CS"/>
</dbReference>
<evidence type="ECO:0000256" key="9">
    <source>
        <dbReference type="ARBA" id="ARBA00022630"/>
    </source>
</evidence>
<dbReference type="Pfam" id="PF00782">
    <property type="entry name" value="DSPc"/>
    <property type="match status" value="1"/>
</dbReference>
<dbReference type="SMART" id="SM01017">
    <property type="entry name" value="Arrestin_C"/>
    <property type="match status" value="1"/>
</dbReference>
<keyword evidence="21" id="KW-1185">Reference proteome</keyword>
<organism evidence="20 21">
    <name type="scientific">Tenebrio molitor</name>
    <name type="common">Yellow mealworm beetle</name>
    <dbReference type="NCBI Taxonomy" id="7067"/>
    <lineage>
        <taxon>Eukaryota</taxon>
        <taxon>Metazoa</taxon>
        <taxon>Ecdysozoa</taxon>
        <taxon>Arthropoda</taxon>
        <taxon>Hexapoda</taxon>
        <taxon>Insecta</taxon>
        <taxon>Pterygota</taxon>
        <taxon>Neoptera</taxon>
        <taxon>Endopterygota</taxon>
        <taxon>Coleoptera</taxon>
        <taxon>Polyphaga</taxon>
        <taxon>Cucujiformia</taxon>
        <taxon>Tenebrionidae</taxon>
        <taxon>Tenebrio</taxon>
    </lineage>
</organism>
<dbReference type="SUPFAM" id="SSF50156">
    <property type="entry name" value="PDZ domain-like"/>
    <property type="match status" value="4"/>
</dbReference>
<dbReference type="Gene3D" id="2.60.40.840">
    <property type="match status" value="1"/>
</dbReference>
<keyword evidence="11" id="KW-0378">Hydrolase</keyword>
<dbReference type="Pfam" id="PF00766">
    <property type="entry name" value="ETF_alpha"/>
    <property type="match status" value="1"/>
</dbReference>
<proteinExistence type="inferred from homology"/>
<feature type="compositionally biased region" description="Basic and acidic residues" evidence="16">
    <location>
        <begin position="223"/>
        <end position="241"/>
    </location>
</feature>
<dbReference type="SUPFAM" id="SSF52402">
    <property type="entry name" value="Adenine nucleotide alpha hydrolases-like"/>
    <property type="match status" value="1"/>
</dbReference>
<feature type="region of interest" description="Disordered" evidence="16">
    <location>
        <begin position="1771"/>
        <end position="1794"/>
    </location>
</feature>
<comment type="cofactor">
    <cofactor evidence="1">
        <name>FAD</name>
        <dbReference type="ChEBI" id="CHEBI:57692"/>
    </cofactor>
</comment>
<dbReference type="InterPro" id="IPR000698">
    <property type="entry name" value="Arrestin"/>
</dbReference>
<dbReference type="CDD" id="cd06667">
    <property type="entry name" value="PDZ2_MUPP1-like"/>
    <property type="match status" value="1"/>
</dbReference>
<evidence type="ECO:0000313" key="20">
    <source>
        <dbReference type="EMBL" id="KAH0820433.1"/>
    </source>
</evidence>
<dbReference type="CDD" id="cd06668">
    <property type="entry name" value="PDZ4_MUPP1-like"/>
    <property type="match status" value="1"/>
</dbReference>
<evidence type="ECO:0000256" key="10">
    <source>
        <dbReference type="ARBA" id="ARBA00022737"/>
    </source>
</evidence>
<dbReference type="GO" id="GO:0004721">
    <property type="term" value="F:phosphoprotein phosphatase activity"/>
    <property type="evidence" value="ECO:0007669"/>
    <property type="project" value="UniProtKB-KW"/>
</dbReference>
<dbReference type="InterPro" id="IPR029035">
    <property type="entry name" value="DHS-like_NAD/FAD-binding_dom"/>
</dbReference>
<evidence type="ECO:0000259" key="19">
    <source>
        <dbReference type="PROSITE" id="PS50106"/>
    </source>
</evidence>
<dbReference type="SMART" id="SM00893">
    <property type="entry name" value="ETF"/>
    <property type="match status" value="1"/>
</dbReference>
<evidence type="ECO:0000256" key="7">
    <source>
        <dbReference type="ARBA" id="ARBA00022553"/>
    </source>
</evidence>
<evidence type="ECO:0000256" key="5">
    <source>
        <dbReference type="ARBA" id="ARBA00005817"/>
    </source>
</evidence>
<dbReference type="PROSITE" id="PS50106">
    <property type="entry name" value="PDZ"/>
    <property type="match status" value="4"/>
</dbReference>
<dbReference type="CDD" id="cd01715">
    <property type="entry name" value="ETF_alpha"/>
    <property type="match status" value="1"/>
</dbReference>
<feature type="region of interest" description="Disordered" evidence="16">
    <location>
        <begin position="498"/>
        <end position="541"/>
    </location>
</feature>
<keyword evidence="9" id="KW-0285">Flavoprotein</keyword>
<dbReference type="PROSITE" id="PS00295">
    <property type="entry name" value="ARRESTINS"/>
    <property type="match status" value="1"/>
</dbReference>
<dbReference type="InterPro" id="IPR011021">
    <property type="entry name" value="Arrestin-like_N"/>
</dbReference>
<feature type="domain" description="PDZ" evidence="19">
    <location>
        <begin position="1501"/>
        <end position="1581"/>
    </location>
</feature>
<dbReference type="InterPro" id="IPR020422">
    <property type="entry name" value="TYR_PHOSPHATASE_DUAL_dom"/>
</dbReference>
<dbReference type="GO" id="GO:0002031">
    <property type="term" value="P:G protein-coupled receptor internalization"/>
    <property type="evidence" value="ECO:0007669"/>
    <property type="project" value="TreeGrafter"/>
</dbReference>
<feature type="compositionally biased region" description="Polar residues" evidence="16">
    <location>
        <begin position="513"/>
        <end position="538"/>
    </location>
</feature>
<comment type="similarity">
    <text evidence="5">Belongs to the ETF alpha-subunit/FixB family.</text>
</comment>
<dbReference type="InterPro" id="IPR033947">
    <property type="entry name" value="ETF_alpha_N"/>
</dbReference>
<gene>
    <name evidence="20" type="ORF">GEV33_002357</name>
</gene>
<dbReference type="PROSITE" id="PS00696">
    <property type="entry name" value="ETF_ALPHA"/>
    <property type="match status" value="1"/>
</dbReference>
<dbReference type="Gene3D" id="1.10.238.10">
    <property type="entry name" value="EF-hand"/>
    <property type="match status" value="1"/>
</dbReference>
<dbReference type="Gene3D" id="3.40.50.1220">
    <property type="entry name" value="TPP-binding domain"/>
    <property type="match status" value="1"/>
</dbReference>
<feature type="compositionally biased region" description="Basic residues" evidence="16">
    <location>
        <begin position="252"/>
        <end position="272"/>
    </location>
</feature>
<dbReference type="FunFam" id="2.30.42.10:FF:000125">
    <property type="entry name" value="PATJ, crumbs cell polarity complex component"/>
    <property type="match status" value="1"/>
</dbReference>
<dbReference type="Pfam" id="PF00339">
    <property type="entry name" value="Arrestin_N"/>
    <property type="match status" value="1"/>
</dbReference>
<evidence type="ECO:0000256" key="11">
    <source>
        <dbReference type="ARBA" id="ARBA00022801"/>
    </source>
</evidence>
<evidence type="ECO:0000256" key="1">
    <source>
        <dbReference type="ARBA" id="ARBA00001974"/>
    </source>
</evidence>
<feature type="region of interest" description="Disordered" evidence="16">
    <location>
        <begin position="93"/>
        <end position="128"/>
    </location>
</feature>
<comment type="subcellular location">
    <subcellularLocation>
        <location evidence="3">Membrane</location>
    </subcellularLocation>
    <subcellularLocation>
        <location evidence="2">Mitochondrion matrix</location>
    </subcellularLocation>
</comment>
<dbReference type="CDD" id="cd06669">
    <property type="entry name" value="PDZ5_MUPP1-like"/>
    <property type="match status" value="1"/>
</dbReference>
<feature type="compositionally biased region" description="Basic residues" evidence="16">
    <location>
        <begin position="605"/>
        <end position="618"/>
    </location>
</feature>
<dbReference type="PANTHER" id="PTHR11792:SF17">
    <property type="entry name" value="KURTZ ARRESTIN"/>
    <property type="match status" value="1"/>
</dbReference>
<keyword evidence="15" id="KW-0472">Membrane</keyword>
<feature type="domain" description="PDZ" evidence="19">
    <location>
        <begin position="2017"/>
        <end position="2095"/>
    </location>
</feature>
<dbReference type="InterPro" id="IPR014731">
    <property type="entry name" value="ETF_asu_C"/>
</dbReference>
<evidence type="ECO:0000259" key="17">
    <source>
        <dbReference type="PROSITE" id="PS50054"/>
    </source>
</evidence>
<evidence type="ECO:0000256" key="12">
    <source>
        <dbReference type="ARBA" id="ARBA00022827"/>
    </source>
</evidence>
<dbReference type="InterPro" id="IPR036034">
    <property type="entry name" value="PDZ_sf"/>
</dbReference>
<evidence type="ECO:0000256" key="13">
    <source>
        <dbReference type="ARBA" id="ARBA00022912"/>
    </source>
</evidence>
<evidence type="ECO:0000256" key="16">
    <source>
        <dbReference type="SAM" id="MobiDB-lite"/>
    </source>
</evidence>
<feature type="region of interest" description="Disordered" evidence="16">
    <location>
        <begin position="1318"/>
        <end position="1338"/>
    </location>
</feature>
<comment type="caution">
    <text evidence="20">The sequence shown here is derived from an EMBL/GenBank/DDBJ whole genome shotgun (WGS) entry which is preliminary data.</text>
</comment>
<dbReference type="GO" id="GO:0001664">
    <property type="term" value="F:G protein-coupled receptor binding"/>
    <property type="evidence" value="ECO:0007669"/>
    <property type="project" value="TreeGrafter"/>
</dbReference>
<dbReference type="SUPFAM" id="SSF52467">
    <property type="entry name" value="DHS-like NAD/FAD-binding domain"/>
    <property type="match status" value="1"/>
</dbReference>
<evidence type="ECO:0000256" key="4">
    <source>
        <dbReference type="ARBA" id="ARBA00005298"/>
    </source>
</evidence>
<keyword evidence="10" id="KW-0677">Repeat</keyword>
<dbReference type="PANTHER" id="PTHR11792">
    <property type="entry name" value="ARRESTIN"/>
    <property type="match status" value="1"/>
</dbReference>
<feature type="domain" description="Tyrosine specific protein phosphatases" evidence="18">
    <location>
        <begin position="736"/>
        <end position="793"/>
    </location>
</feature>
<reference evidence="20" key="2">
    <citation type="submission" date="2021-08" db="EMBL/GenBank/DDBJ databases">
        <authorList>
            <person name="Eriksson T."/>
        </authorList>
    </citation>
    <scope>NUCLEOTIDE SEQUENCE</scope>
    <source>
        <strain evidence="20">Stoneville</strain>
        <tissue evidence="20">Whole head</tissue>
    </source>
</reference>
<evidence type="ECO:0000259" key="18">
    <source>
        <dbReference type="PROSITE" id="PS50056"/>
    </source>
</evidence>
<dbReference type="InterPro" id="IPR014753">
    <property type="entry name" value="Arrestin_N"/>
</dbReference>
<accession>A0A8J6LIT0</accession>
<evidence type="ECO:0000256" key="3">
    <source>
        <dbReference type="ARBA" id="ARBA00004370"/>
    </source>
</evidence>
<dbReference type="SUPFAM" id="SSF81296">
    <property type="entry name" value="E set domains"/>
    <property type="match status" value="3"/>
</dbReference>